<feature type="region of interest" description="Disordered" evidence="1">
    <location>
        <begin position="1"/>
        <end position="58"/>
    </location>
</feature>
<gene>
    <name evidence="2" type="ORF">QT711_18375</name>
</gene>
<proteinExistence type="predicted"/>
<sequence>MREEKNQEQQNRQKQNNRQTNQNRHRNDRTEFGEEFFGSIETQNNFNPTPQKQTQPKK</sequence>
<organism evidence="2 3">
    <name type="scientific">Sporosarcina saromensis</name>
    <dbReference type="NCBI Taxonomy" id="359365"/>
    <lineage>
        <taxon>Bacteria</taxon>
        <taxon>Bacillati</taxon>
        <taxon>Bacillota</taxon>
        <taxon>Bacilli</taxon>
        <taxon>Bacillales</taxon>
        <taxon>Caryophanaceae</taxon>
        <taxon>Sporosarcina</taxon>
    </lineage>
</organism>
<comment type="caution">
    <text evidence="2">The sequence shown here is derived from an EMBL/GenBank/DDBJ whole genome shotgun (WGS) entry which is preliminary data.</text>
</comment>
<dbReference type="RefSeq" id="WP_317946709.1">
    <property type="nucleotide sequence ID" value="NZ_JAUBDI010000030.1"/>
</dbReference>
<reference evidence="2 3" key="1">
    <citation type="submission" date="2023-06" db="EMBL/GenBank/DDBJ databases">
        <title>Sporosarcina sp. nov., isolated from Korean traditional fermented seafood 'Jeotgal'.</title>
        <authorList>
            <person name="Yang A.I."/>
            <person name="Shin N.-R."/>
        </authorList>
    </citation>
    <scope>NUCLEOTIDE SEQUENCE [LARGE SCALE GENOMIC DNA]</scope>
    <source>
        <strain evidence="2 3">KCTC13119</strain>
    </source>
</reference>
<evidence type="ECO:0000256" key="1">
    <source>
        <dbReference type="SAM" id="MobiDB-lite"/>
    </source>
</evidence>
<protein>
    <submittedName>
        <fullName evidence="2">Uncharacterized protein</fullName>
    </submittedName>
</protein>
<dbReference type="Proteomes" id="UP001282284">
    <property type="component" value="Unassembled WGS sequence"/>
</dbReference>
<feature type="compositionally biased region" description="Polar residues" evidence="1">
    <location>
        <begin position="40"/>
        <end position="58"/>
    </location>
</feature>
<keyword evidence="3" id="KW-1185">Reference proteome</keyword>
<accession>A0ABU4GDR2</accession>
<evidence type="ECO:0000313" key="2">
    <source>
        <dbReference type="EMBL" id="MDW0115129.1"/>
    </source>
</evidence>
<feature type="compositionally biased region" description="Low complexity" evidence="1">
    <location>
        <begin position="8"/>
        <end position="22"/>
    </location>
</feature>
<evidence type="ECO:0000313" key="3">
    <source>
        <dbReference type="Proteomes" id="UP001282284"/>
    </source>
</evidence>
<name>A0ABU4GDR2_9BACL</name>
<dbReference type="EMBL" id="JAUBDI010000030">
    <property type="protein sequence ID" value="MDW0115129.1"/>
    <property type="molecule type" value="Genomic_DNA"/>
</dbReference>